<dbReference type="EMBL" id="RAWI01000324">
    <property type="protein sequence ID" value="RKH96415.1"/>
    <property type="molecule type" value="Genomic_DNA"/>
</dbReference>
<evidence type="ECO:0000256" key="6">
    <source>
        <dbReference type="ARBA" id="ARBA00023136"/>
    </source>
</evidence>
<evidence type="ECO:0000256" key="2">
    <source>
        <dbReference type="ARBA" id="ARBA00005512"/>
    </source>
</evidence>
<feature type="domain" description="Lipase maturation factor 1/2 C-terminal" evidence="10">
    <location>
        <begin position="503"/>
        <end position="634"/>
    </location>
</feature>
<gene>
    <name evidence="11" type="ORF">D7Y13_30950</name>
</gene>
<evidence type="ECO:0000256" key="4">
    <source>
        <dbReference type="ARBA" id="ARBA00022824"/>
    </source>
</evidence>
<evidence type="ECO:0000313" key="11">
    <source>
        <dbReference type="EMBL" id="RKH96415.1"/>
    </source>
</evidence>
<evidence type="ECO:0000256" key="1">
    <source>
        <dbReference type="ARBA" id="ARBA00004477"/>
    </source>
</evidence>
<comment type="subcellular location">
    <subcellularLocation>
        <location evidence="1">Endoplasmic reticulum membrane</location>
        <topology evidence="1">Multi-pass membrane protein</topology>
    </subcellularLocation>
</comment>
<evidence type="ECO:0000256" key="8">
    <source>
        <dbReference type="ARBA" id="ARBA00040643"/>
    </source>
</evidence>
<reference evidence="11 12" key="1">
    <citation type="submission" date="2018-09" db="EMBL/GenBank/DDBJ databases">
        <authorList>
            <person name="Livingstone P.G."/>
            <person name="Whitworth D.E."/>
        </authorList>
    </citation>
    <scope>NUCLEOTIDE SEQUENCE [LARGE SCALE GENOMIC DNA]</scope>
    <source>
        <strain evidence="11 12">CA031B</strain>
    </source>
</reference>
<dbReference type="Pfam" id="PF25179">
    <property type="entry name" value="LMF1_C"/>
    <property type="match status" value="1"/>
</dbReference>
<dbReference type="InterPro" id="IPR057433">
    <property type="entry name" value="LMF1/2_C"/>
</dbReference>
<accession>A0ABX9QC40</accession>
<evidence type="ECO:0000256" key="5">
    <source>
        <dbReference type="ARBA" id="ARBA00022989"/>
    </source>
</evidence>
<keyword evidence="4" id="KW-0256">Endoplasmic reticulum</keyword>
<evidence type="ECO:0000313" key="12">
    <source>
        <dbReference type="Proteomes" id="UP000278907"/>
    </source>
</evidence>
<organism evidence="11 12">
    <name type="scientific">Corallococcus praedator</name>
    <dbReference type="NCBI Taxonomy" id="2316724"/>
    <lineage>
        <taxon>Bacteria</taxon>
        <taxon>Pseudomonadati</taxon>
        <taxon>Myxococcota</taxon>
        <taxon>Myxococcia</taxon>
        <taxon>Myxococcales</taxon>
        <taxon>Cystobacterineae</taxon>
        <taxon>Myxococcaceae</taxon>
        <taxon>Corallococcus</taxon>
    </lineage>
</organism>
<name>A0ABX9QC40_9BACT</name>
<keyword evidence="7" id="KW-0325">Glycoprotein</keyword>
<dbReference type="Pfam" id="PF04134">
    <property type="entry name" value="DCC1-like"/>
    <property type="match status" value="1"/>
</dbReference>
<dbReference type="PANTHER" id="PTHR14463">
    <property type="entry name" value="LIPASE MATURATION FACTOR"/>
    <property type="match status" value="1"/>
</dbReference>
<dbReference type="Pfam" id="PF06762">
    <property type="entry name" value="LMF1"/>
    <property type="match status" value="1"/>
</dbReference>
<dbReference type="PANTHER" id="PTHR14463:SF5">
    <property type="entry name" value="LIPASE MATURATION FACTOR 2"/>
    <property type="match status" value="1"/>
</dbReference>
<comment type="caution">
    <text evidence="11">The sequence shown here is derived from an EMBL/GenBank/DDBJ whole genome shotgun (WGS) entry which is preliminary data.</text>
</comment>
<evidence type="ECO:0000259" key="10">
    <source>
        <dbReference type="Pfam" id="PF25179"/>
    </source>
</evidence>
<dbReference type="InterPro" id="IPR007263">
    <property type="entry name" value="DCC1-like"/>
</dbReference>
<keyword evidence="3" id="KW-0812">Transmembrane</keyword>
<proteinExistence type="inferred from homology"/>
<feature type="domain" description="Lipase maturation factor 1/2 N-terminal" evidence="9">
    <location>
        <begin position="273"/>
        <end position="431"/>
    </location>
</feature>
<dbReference type="InterPro" id="IPR009613">
    <property type="entry name" value="LMF"/>
</dbReference>
<keyword evidence="12" id="KW-1185">Reference proteome</keyword>
<comment type="similarity">
    <text evidence="2">Belongs to the lipase maturation factor family.</text>
</comment>
<dbReference type="Proteomes" id="UP000278907">
    <property type="component" value="Unassembled WGS sequence"/>
</dbReference>
<dbReference type="InterPro" id="IPR057434">
    <property type="entry name" value="LMF1/2_N"/>
</dbReference>
<protein>
    <recommendedName>
        <fullName evidence="8">Lipase maturation factor 2</fullName>
    </recommendedName>
</protein>
<evidence type="ECO:0000259" key="9">
    <source>
        <dbReference type="Pfam" id="PF06762"/>
    </source>
</evidence>
<evidence type="ECO:0000256" key="3">
    <source>
        <dbReference type="ARBA" id="ARBA00022692"/>
    </source>
</evidence>
<keyword evidence="6" id="KW-0472">Membrane</keyword>
<evidence type="ECO:0000256" key="7">
    <source>
        <dbReference type="ARBA" id="ARBA00023180"/>
    </source>
</evidence>
<keyword evidence="5" id="KW-1133">Transmembrane helix</keyword>
<sequence length="656" mass="73409">MTRARAPLPASPSSGPLRIGRSARTFVLAPGRNAMRPLVLFDGDCGFCKRWVERWRGDTEGRVRFVRASGWLLTLLGIPKKDMRRAMQLVEPSGRRSSGAEAVFRMLAWSPHAGTRFAARLGLLPGIKQGAGAMYSLIARHRRRASRLDTWLFSRVTEPASHRLVRWAFLRLLGGTFLIAFTSLGRQMLGLYGDKGIRPIREVAKSERWAAQGKWRRPSVFWLDASDATLVRGCRVGQALSLALILNVAPALSAKALWALYLSYVSLGREFLSFQWDVLLLEMGALGALTAPAGVRPGLGKRDVSALEVFLFRMLVFRLYFGSGVSKFHSGDRTWRELRACDVYFETAPLPTRGGWVAHQLPRAVRHAGTAGVLTVETAVPFLSFGPRRVRQVAFATFAALQAAIITTGNYGFFNFQSLALGLWLLDDAALRRVLPERLWRDAGPARRPSVWSTAVSSVAAVPFLALGTTELLRRMGWWPRGPARVVEAVGWLEDRAHPLHSVNSYGLFAVMTVDRPEISVEGSDDGEHWVEYPFRYKTAAVDRPPRQVAPHQPRLDWQMWFAALGGPPSWFLSLLERLLEGSPEVLGLFAANPFPDHPPRLVRAVLHDYRMTSREERQRTGAWWKREPRGLYVSPLTLTPFTTRTVGGPRLSWHV</sequence>